<evidence type="ECO:0000313" key="1">
    <source>
        <dbReference type="EMBL" id="KAK3065112.1"/>
    </source>
</evidence>
<accession>A0ACC3DCK2</accession>
<dbReference type="Proteomes" id="UP001186974">
    <property type="component" value="Unassembled WGS sequence"/>
</dbReference>
<comment type="caution">
    <text evidence="1">The sequence shown here is derived from an EMBL/GenBank/DDBJ whole genome shotgun (WGS) entry which is preliminary data.</text>
</comment>
<reference evidence="1" key="1">
    <citation type="submission" date="2024-09" db="EMBL/GenBank/DDBJ databases">
        <title>Black Yeasts Isolated from many extreme environments.</title>
        <authorList>
            <person name="Coleine C."/>
            <person name="Stajich J.E."/>
            <person name="Selbmann L."/>
        </authorList>
    </citation>
    <scope>NUCLEOTIDE SEQUENCE</scope>
    <source>
        <strain evidence="1">CCFEE 5737</strain>
    </source>
</reference>
<evidence type="ECO:0000313" key="2">
    <source>
        <dbReference type="Proteomes" id="UP001186974"/>
    </source>
</evidence>
<name>A0ACC3DCK2_9PEZI</name>
<sequence length="356" mass="40277">MSSSDKLTSLPTELLLKCIEAIADDQKRSLANLCLTAKLLRNAAEPYLYRRLHMKICQWKTKQLFRTVVQRPAVGDYIRYAAFERGDDDQPRHGEWCECTAQIDSVAELSKMAMRGALTKAEFLGDYDRWIEWFQTESLVALQALFLLHVPRLEEVELAFHALDDLNTAYLWLLLANLIMISELLHSFPCRGAGEASAFLGKLKVLSVREETDDDDNVIHTVRNFLTLPSLTTLCLRYFSKFQHPSETLPWDLLPASSSVRSIKLHQCNLDTRGIANIMESCRSLIDLAITYRPGPGLAPFDSFGLDGLRSGLLTHIATLETVHLRFDDGMRQLLAILNATLTFKLFSNLKSLKVS</sequence>
<dbReference type="EMBL" id="JAWDJW010006361">
    <property type="protein sequence ID" value="KAK3065112.1"/>
    <property type="molecule type" value="Genomic_DNA"/>
</dbReference>
<protein>
    <submittedName>
        <fullName evidence="1">Uncharacterized protein</fullName>
    </submittedName>
</protein>
<organism evidence="1 2">
    <name type="scientific">Coniosporium uncinatum</name>
    <dbReference type="NCBI Taxonomy" id="93489"/>
    <lineage>
        <taxon>Eukaryota</taxon>
        <taxon>Fungi</taxon>
        <taxon>Dikarya</taxon>
        <taxon>Ascomycota</taxon>
        <taxon>Pezizomycotina</taxon>
        <taxon>Dothideomycetes</taxon>
        <taxon>Dothideomycetes incertae sedis</taxon>
        <taxon>Coniosporium</taxon>
    </lineage>
</organism>
<gene>
    <name evidence="1" type="ORF">LTS18_009983</name>
</gene>
<keyword evidence="2" id="KW-1185">Reference proteome</keyword>
<proteinExistence type="predicted"/>